<dbReference type="InParanoid" id="A0A165A8K6"/>
<gene>
    <name evidence="5" type="ORF">L228DRAFT_270850</name>
</gene>
<evidence type="ECO:0000256" key="1">
    <source>
        <dbReference type="ARBA" id="ARBA00022737"/>
    </source>
</evidence>
<sequence length="516" mass="54597">MAEAAEQGQLAELIAQASLQYSLKNYDAAAELYSEATALQAELNGEMAPENADLLYAYGRCLYHVGVANSNVLGGKVAGEKPSNESAKPKKKKSSAAASAAAQDAVAPSSEAQKVAEEIVTKVVEEKDGLHQEQPPQRDSASSTTANKPYFQFTGDENWDSDESDAEDGEEDEDADGEADAEADAEDDDFATAYEILDLARVLLLRKIEAIKEDGGAAAAADQTDESKDKGKGKGKDIGEQEPESEEVKQIKERLADTHDLQAEISLENERFTDAVTDSRAALDLKRELFPPESSLLAEAHFKLALALEFASVTAPAPAADDDNNHAAHSTGEEAQQVDMAMREDAAKEMEAAIESCRLRVKKEEASLRSDDTSPAEKEKLKRGIADVKDMIQEMEQRLQDLRQPPISLSSSGDLLRSGGSGPAGAPDPTDADPLTGILGAVLGESAAEQHARVTAASASARDLTGMVRKKKRSLPSSSSSAPEGQVEGGSGGENGHGAQGEEEVESGSASKKAKK</sequence>
<dbReference type="OMA" id="IAECHYK"/>
<protein>
    <recommendedName>
        <fullName evidence="4">Tetratricopeptide SHNi-TPR domain-containing protein</fullName>
    </recommendedName>
</protein>
<dbReference type="GO" id="GO:0034080">
    <property type="term" value="P:CENP-A containing chromatin assembly"/>
    <property type="evidence" value="ECO:0007669"/>
    <property type="project" value="TreeGrafter"/>
</dbReference>
<dbReference type="Gene3D" id="1.25.40.10">
    <property type="entry name" value="Tetratricopeptide repeat domain"/>
    <property type="match status" value="1"/>
</dbReference>
<dbReference type="STRING" id="1328760.A0A165A8K6"/>
<name>A0A165A8K6_XYLHT</name>
<dbReference type="Proteomes" id="UP000076632">
    <property type="component" value="Unassembled WGS sequence"/>
</dbReference>
<keyword evidence="1" id="KW-0677">Repeat</keyword>
<dbReference type="Pfam" id="PF10516">
    <property type="entry name" value="SHNi-TPR"/>
    <property type="match status" value="1"/>
</dbReference>
<feature type="domain" description="Tetratricopeptide SHNi-TPR" evidence="4">
    <location>
        <begin position="256"/>
        <end position="293"/>
    </location>
</feature>
<dbReference type="InterPro" id="IPR051730">
    <property type="entry name" value="NASP-like"/>
</dbReference>
<dbReference type="EMBL" id="KV407464">
    <property type="protein sequence ID" value="KZF20097.1"/>
    <property type="molecule type" value="Genomic_DNA"/>
</dbReference>
<feature type="region of interest" description="Disordered" evidence="3">
    <location>
        <begin position="214"/>
        <end position="250"/>
    </location>
</feature>
<dbReference type="InterPro" id="IPR019544">
    <property type="entry name" value="Tetratricopeptide_SHNi-TPR_dom"/>
</dbReference>
<feature type="region of interest" description="Disordered" evidence="3">
    <location>
        <begin position="125"/>
        <end position="189"/>
    </location>
</feature>
<keyword evidence="2" id="KW-0802">TPR repeat</keyword>
<dbReference type="PANTHER" id="PTHR15081">
    <property type="entry name" value="NUCLEAR AUTOANTIGENIC SPERM PROTEIN NASP -RELATED"/>
    <property type="match status" value="1"/>
</dbReference>
<evidence type="ECO:0000313" key="5">
    <source>
        <dbReference type="EMBL" id="KZF20097.1"/>
    </source>
</evidence>
<reference evidence="5 6" key="1">
    <citation type="journal article" date="2016" name="Fungal Biol.">
        <title>The genome of Xylona heveae provides a window into fungal endophytism.</title>
        <authorList>
            <person name="Gazis R."/>
            <person name="Kuo A."/>
            <person name="Riley R."/>
            <person name="LaButti K."/>
            <person name="Lipzen A."/>
            <person name="Lin J."/>
            <person name="Amirebrahimi M."/>
            <person name="Hesse C.N."/>
            <person name="Spatafora J.W."/>
            <person name="Henrissat B."/>
            <person name="Hainaut M."/>
            <person name="Grigoriev I.V."/>
            <person name="Hibbett D.S."/>
        </authorList>
    </citation>
    <scope>NUCLEOTIDE SEQUENCE [LARGE SCALE GENOMIC DNA]</scope>
    <source>
        <strain evidence="5 6">TC161</strain>
    </source>
</reference>
<organism evidence="5 6">
    <name type="scientific">Xylona heveae (strain CBS 132557 / TC161)</name>
    <dbReference type="NCBI Taxonomy" id="1328760"/>
    <lineage>
        <taxon>Eukaryota</taxon>
        <taxon>Fungi</taxon>
        <taxon>Dikarya</taxon>
        <taxon>Ascomycota</taxon>
        <taxon>Pezizomycotina</taxon>
        <taxon>Xylonomycetes</taxon>
        <taxon>Xylonales</taxon>
        <taxon>Xylonaceae</taxon>
        <taxon>Xylona</taxon>
    </lineage>
</organism>
<feature type="compositionally biased region" description="Gly residues" evidence="3">
    <location>
        <begin position="487"/>
        <end position="499"/>
    </location>
</feature>
<feature type="compositionally biased region" description="Low complexity" evidence="3">
    <location>
        <begin position="408"/>
        <end position="434"/>
    </location>
</feature>
<dbReference type="GeneID" id="28900596"/>
<dbReference type="GO" id="GO:0005654">
    <property type="term" value="C:nucleoplasm"/>
    <property type="evidence" value="ECO:0007669"/>
    <property type="project" value="TreeGrafter"/>
</dbReference>
<feature type="compositionally biased region" description="Polar residues" evidence="3">
    <location>
        <begin position="134"/>
        <end position="147"/>
    </location>
</feature>
<feature type="compositionally biased region" description="Basic and acidic residues" evidence="3">
    <location>
        <begin position="225"/>
        <end position="239"/>
    </location>
</feature>
<evidence type="ECO:0000256" key="3">
    <source>
        <dbReference type="SAM" id="MobiDB-lite"/>
    </source>
</evidence>
<keyword evidence="6" id="KW-1185">Reference proteome</keyword>
<dbReference type="PANTHER" id="PTHR15081:SF1">
    <property type="entry name" value="NUCLEAR AUTOANTIGENIC SPERM PROTEIN"/>
    <property type="match status" value="1"/>
</dbReference>
<feature type="region of interest" description="Disordered" evidence="3">
    <location>
        <begin position="79"/>
        <end position="113"/>
    </location>
</feature>
<feature type="region of interest" description="Disordered" evidence="3">
    <location>
        <begin position="364"/>
        <end position="516"/>
    </location>
</feature>
<dbReference type="GO" id="GO:0042393">
    <property type="term" value="F:histone binding"/>
    <property type="evidence" value="ECO:0007669"/>
    <property type="project" value="TreeGrafter"/>
</dbReference>
<feature type="compositionally biased region" description="Low complexity" evidence="3">
    <location>
        <begin position="477"/>
        <end position="486"/>
    </location>
</feature>
<evidence type="ECO:0000259" key="4">
    <source>
        <dbReference type="Pfam" id="PF10516"/>
    </source>
</evidence>
<dbReference type="GO" id="GO:0006335">
    <property type="term" value="P:DNA replication-dependent chromatin assembly"/>
    <property type="evidence" value="ECO:0007669"/>
    <property type="project" value="TreeGrafter"/>
</dbReference>
<dbReference type="InterPro" id="IPR011990">
    <property type="entry name" value="TPR-like_helical_dom_sf"/>
</dbReference>
<dbReference type="RefSeq" id="XP_018185652.1">
    <property type="nucleotide sequence ID" value="XM_018335459.1"/>
</dbReference>
<proteinExistence type="predicted"/>
<evidence type="ECO:0000256" key="2">
    <source>
        <dbReference type="ARBA" id="ARBA00022803"/>
    </source>
</evidence>
<accession>A0A165A8K6</accession>
<dbReference type="AlphaFoldDB" id="A0A165A8K6"/>
<feature type="compositionally biased region" description="Low complexity" evidence="3">
    <location>
        <begin position="95"/>
        <end position="112"/>
    </location>
</feature>
<feature type="compositionally biased region" description="Basic and acidic residues" evidence="3">
    <location>
        <begin position="364"/>
        <end position="401"/>
    </location>
</feature>
<feature type="compositionally biased region" description="Acidic residues" evidence="3">
    <location>
        <begin position="157"/>
        <end position="189"/>
    </location>
</feature>
<evidence type="ECO:0000313" key="6">
    <source>
        <dbReference type="Proteomes" id="UP000076632"/>
    </source>
</evidence>
<dbReference type="OrthoDB" id="5587616at2759"/>